<organism evidence="2 3">
    <name type="scientific">Deinococcus aerius</name>
    <dbReference type="NCBI Taxonomy" id="200253"/>
    <lineage>
        <taxon>Bacteria</taxon>
        <taxon>Thermotogati</taxon>
        <taxon>Deinococcota</taxon>
        <taxon>Deinococci</taxon>
        <taxon>Deinococcales</taxon>
        <taxon>Deinococcaceae</taxon>
        <taxon>Deinococcus</taxon>
    </lineage>
</organism>
<gene>
    <name evidence="2" type="ORF">DAERI_010226</name>
</gene>
<keyword evidence="1" id="KW-1133">Transmembrane helix</keyword>
<evidence type="ECO:0000256" key="1">
    <source>
        <dbReference type="SAM" id="Phobius"/>
    </source>
</evidence>
<dbReference type="OrthoDB" id="61841at2"/>
<dbReference type="Proteomes" id="UP000236569">
    <property type="component" value="Unassembled WGS sequence"/>
</dbReference>
<keyword evidence="1" id="KW-0812">Transmembrane</keyword>
<dbReference type="EMBL" id="BFAG01000001">
    <property type="protein sequence ID" value="GBF04054.1"/>
    <property type="molecule type" value="Genomic_DNA"/>
</dbReference>
<accession>A0A2I9CRD4</accession>
<sequence>MEPWLHLLPVSRITPPYALALALIAGYWLWRVAREARHRWSPRVSWWAVPGLALLWAAPLADVPALFGLGAAALLLAEFWPGAFRPARERPGWAWPLVGVLCGLALLALVAAGGGTAAGAGVSVTLALAALLAGLGGLLSAGLYRERSRPRPPGLEVRFARVQLPEWPDLSVTLTERGARLVNVSNGPLRLAGWSPSGVNAWLRVRTEGGTPLNTLAVGQSAFLPLSERAGGVRVWYVPGDGRAGPCLFRADWTPQAYAGQRVLN</sequence>
<reference evidence="3" key="1">
    <citation type="submission" date="2018-01" db="EMBL/GenBank/DDBJ databases">
        <title>Draft Genome Sequence of the Radioresistant Bacterium Deinococcus aerius TR0125, Isolated from the Higher Atmosphere above Japan.</title>
        <authorList>
            <person name="Satoh K."/>
            <person name="Arai H."/>
            <person name="Sanzen T."/>
            <person name="Kawaguchi Y."/>
            <person name="Hayashi H."/>
            <person name="Yokobori S."/>
            <person name="Yamagishi A."/>
            <person name="Oono Y."/>
            <person name="Narumi I."/>
        </authorList>
    </citation>
    <scope>NUCLEOTIDE SEQUENCE [LARGE SCALE GENOMIC DNA]</scope>
    <source>
        <strain evidence="3">TR0125</strain>
    </source>
</reference>
<name>A0A2I9CRD4_9DEIO</name>
<feature type="transmembrane region" description="Helical" evidence="1">
    <location>
        <begin position="42"/>
        <end position="59"/>
    </location>
</feature>
<evidence type="ECO:0000313" key="3">
    <source>
        <dbReference type="Proteomes" id="UP000236569"/>
    </source>
</evidence>
<keyword evidence="3" id="KW-1185">Reference proteome</keyword>
<feature type="transmembrane region" description="Helical" evidence="1">
    <location>
        <begin position="65"/>
        <end position="81"/>
    </location>
</feature>
<comment type="caution">
    <text evidence="2">The sequence shown here is derived from an EMBL/GenBank/DDBJ whole genome shotgun (WGS) entry which is preliminary data.</text>
</comment>
<evidence type="ECO:0000313" key="2">
    <source>
        <dbReference type="EMBL" id="GBF04054.1"/>
    </source>
</evidence>
<keyword evidence="1" id="KW-0472">Membrane</keyword>
<feature type="transmembrane region" description="Helical" evidence="1">
    <location>
        <begin position="12"/>
        <end position="30"/>
    </location>
</feature>
<protein>
    <submittedName>
        <fullName evidence="2">Uncharacterized protein</fullName>
    </submittedName>
</protein>
<proteinExistence type="predicted"/>
<feature type="transmembrane region" description="Helical" evidence="1">
    <location>
        <begin position="93"/>
        <end position="114"/>
    </location>
</feature>
<feature type="transmembrane region" description="Helical" evidence="1">
    <location>
        <begin position="120"/>
        <end position="144"/>
    </location>
</feature>
<dbReference type="AlphaFoldDB" id="A0A2I9CRD4"/>